<dbReference type="InterPro" id="IPR036890">
    <property type="entry name" value="HATPase_C_sf"/>
</dbReference>
<dbReference type="Pfam" id="PF13581">
    <property type="entry name" value="HATPase_c_2"/>
    <property type="match status" value="1"/>
</dbReference>
<dbReference type="SUPFAM" id="SSF55874">
    <property type="entry name" value="ATPase domain of HSP90 chaperone/DNA topoisomerase II/histidine kinase"/>
    <property type="match status" value="1"/>
</dbReference>
<evidence type="ECO:0000313" key="3">
    <source>
        <dbReference type="EMBL" id="MBO2448711.1"/>
    </source>
</evidence>
<keyword evidence="1" id="KW-0418">Kinase</keyword>
<dbReference type="GO" id="GO:0005524">
    <property type="term" value="F:ATP binding"/>
    <property type="evidence" value="ECO:0007669"/>
    <property type="project" value="UniProtKB-KW"/>
</dbReference>
<dbReference type="Proteomes" id="UP000669179">
    <property type="component" value="Unassembled WGS sequence"/>
</dbReference>
<dbReference type="PANTHER" id="PTHR35526:SF3">
    <property type="entry name" value="ANTI-SIGMA-F FACTOR RSBW"/>
    <property type="match status" value="1"/>
</dbReference>
<keyword evidence="1" id="KW-0723">Serine/threonine-protein kinase</keyword>
<evidence type="ECO:0000313" key="4">
    <source>
        <dbReference type="Proteomes" id="UP000669179"/>
    </source>
</evidence>
<dbReference type="RefSeq" id="WP_208256372.1">
    <property type="nucleotide sequence ID" value="NZ_JAGEOJ010000006.1"/>
</dbReference>
<keyword evidence="4" id="KW-1185">Reference proteome</keyword>
<dbReference type="Gene3D" id="3.30.565.10">
    <property type="entry name" value="Histidine kinase-like ATPase, C-terminal domain"/>
    <property type="match status" value="1"/>
</dbReference>
<comment type="caution">
    <text evidence="3">The sequence shown here is derived from an EMBL/GenBank/DDBJ whole genome shotgun (WGS) entry which is preliminary data.</text>
</comment>
<dbReference type="GO" id="GO:0004674">
    <property type="term" value="F:protein serine/threonine kinase activity"/>
    <property type="evidence" value="ECO:0007669"/>
    <property type="project" value="UniProtKB-KW"/>
</dbReference>
<evidence type="ECO:0000256" key="1">
    <source>
        <dbReference type="ARBA" id="ARBA00022527"/>
    </source>
</evidence>
<name>A0A939PHM6_9ACTN</name>
<feature type="domain" description="Histidine kinase/HSP90-like ATPase" evidence="2">
    <location>
        <begin position="7"/>
        <end position="115"/>
    </location>
</feature>
<proteinExistence type="predicted"/>
<reference evidence="3" key="1">
    <citation type="submission" date="2021-03" db="EMBL/GenBank/DDBJ databases">
        <authorList>
            <person name="Kanchanasin P."/>
            <person name="Saeng-In P."/>
            <person name="Phongsopitanun W."/>
            <person name="Yuki M."/>
            <person name="Kudo T."/>
            <person name="Ohkuma M."/>
            <person name="Tanasupawat S."/>
        </authorList>
    </citation>
    <scope>NUCLEOTIDE SEQUENCE</scope>
    <source>
        <strain evidence="3">GKU 128</strain>
    </source>
</reference>
<sequence length="123" mass="12884">MFASITVPAHAESVKQVRDWVGGFNSWGFDSYVARLAVSELVTNAVRHTSSSDVTIRIGQADSGTVVEVLDGSPVLPVARPLDETAVEGRGLAMLGALVKDWGAQPLSSGGKAVWALLPQGPK</sequence>
<dbReference type="CDD" id="cd16936">
    <property type="entry name" value="HATPase_RsbW-like"/>
    <property type="match status" value="1"/>
</dbReference>
<keyword evidence="1" id="KW-0808">Transferase</keyword>
<dbReference type="EMBL" id="JAGEOJ010000006">
    <property type="protein sequence ID" value="MBO2448711.1"/>
    <property type="molecule type" value="Genomic_DNA"/>
</dbReference>
<organism evidence="3 4">
    <name type="scientific">Actinomadura barringtoniae</name>
    <dbReference type="NCBI Taxonomy" id="1427535"/>
    <lineage>
        <taxon>Bacteria</taxon>
        <taxon>Bacillati</taxon>
        <taxon>Actinomycetota</taxon>
        <taxon>Actinomycetes</taxon>
        <taxon>Streptosporangiales</taxon>
        <taxon>Thermomonosporaceae</taxon>
        <taxon>Actinomadura</taxon>
    </lineage>
</organism>
<keyword evidence="3" id="KW-0547">Nucleotide-binding</keyword>
<gene>
    <name evidence="3" type="ORF">J4573_16535</name>
</gene>
<accession>A0A939PHM6</accession>
<dbReference type="InterPro" id="IPR003594">
    <property type="entry name" value="HATPase_dom"/>
</dbReference>
<evidence type="ECO:0000259" key="2">
    <source>
        <dbReference type="Pfam" id="PF13581"/>
    </source>
</evidence>
<keyword evidence="3" id="KW-0067">ATP-binding</keyword>
<dbReference type="PANTHER" id="PTHR35526">
    <property type="entry name" value="ANTI-SIGMA-F FACTOR RSBW-RELATED"/>
    <property type="match status" value="1"/>
</dbReference>
<dbReference type="InterPro" id="IPR050267">
    <property type="entry name" value="Anti-sigma-factor_SerPK"/>
</dbReference>
<dbReference type="AlphaFoldDB" id="A0A939PHM6"/>
<protein>
    <submittedName>
        <fullName evidence="3">ATP-binding protein</fullName>
    </submittedName>
</protein>